<name>A0A4S8KIY0_DENBC</name>
<evidence type="ECO:0000313" key="3">
    <source>
        <dbReference type="Proteomes" id="UP000297245"/>
    </source>
</evidence>
<dbReference type="AlphaFoldDB" id="A0A4S8KIY0"/>
<keyword evidence="3" id="KW-1185">Reference proteome</keyword>
<accession>A0A4S8KIY0</accession>
<evidence type="ECO:0000256" key="1">
    <source>
        <dbReference type="SAM" id="MobiDB-lite"/>
    </source>
</evidence>
<proteinExistence type="predicted"/>
<feature type="compositionally biased region" description="Gly residues" evidence="1">
    <location>
        <begin position="184"/>
        <end position="198"/>
    </location>
</feature>
<feature type="region of interest" description="Disordered" evidence="1">
    <location>
        <begin position="157"/>
        <end position="198"/>
    </location>
</feature>
<feature type="compositionally biased region" description="Basic and acidic residues" evidence="1">
    <location>
        <begin position="163"/>
        <end position="183"/>
    </location>
</feature>
<protein>
    <submittedName>
        <fullName evidence="2">Uncharacterized protein</fullName>
    </submittedName>
</protein>
<dbReference type="EMBL" id="ML182171">
    <property type="protein sequence ID" value="THU75416.1"/>
    <property type="molecule type" value="Genomic_DNA"/>
</dbReference>
<gene>
    <name evidence="2" type="ORF">K435DRAFT_814351</name>
</gene>
<dbReference type="Proteomes" id="UP000297245">
    <property type="component" value="Unassembled WGS sequence"/>
</dbReference>
<organism evidence="2 3">
    <name type="scientific">Dendrothele bispora (strain CBS 962.96)</name>
    <dbReference type="NCBI Taxonomy" id="1314807"/>
    <lineage>
        <taxon>Eukaryota</taxon>
        <taxon>Fungi</taxon>
        <taxon>Dikarya</taxon>
        <taxon>Basidiomycota</taxon>
        <taxon>Agaricomycotina</taxon>
        <taxon>Agaricomycetes</taxon>
        <taxon>Agaricomycetidae</taxon>
        <taxon>Agaricales</taxon>
        <taxon>Agaricales incertae sedis</taxon>
        <taxon>Dendrothele</taxon>
    </lineage>
</organism>
<reference evidence="2 3" key="1">
    <citation type="journal article" date="2019" name="Nat. Ecol. Evol.">
        <title>Megaphylogeny resolves global patterns of mushroom evolution.</title>
        <authorList>
            <person name="Varga T."/>
            <person name="Krizsan K."/>
            <person name="Foldi C."/>
            <person name="Dima B."/>
            <person name="Sanchez-Garcia M."/>
            <person name="Sanchez-Ramirez S."/>
            <person name="Szollosi G.J."/>
            <person name="Szarkandi J.G."/>
            <person name="Papp V."/>
            <person name="Albert L."/>
            <person name="Andreopoulos W."/>
            <person name="Angelini C."/>
            <person name="Antonin V."/>
            <person name="Barry K.W."/>
            <person name="Bougher N.L."/>
            <person name="Buchanan P."/>
            <person name="Buyck B."/>
            <person name="Bense V."/>
            <person name="Catcheside P."/>
            <person name="Chovatia M."/>
            <person name="Cooper J."/>
            <person name="Damon W."/>
            <person name="Desjardin D."/>
            <person name="Finy P."/>
            <person name="Geml J."/>
            <person name="Haridas S."/>
            <person name="Hughes K."/>
            <person name="Justo A."/>
            <person name="Karasinski D."/>
            <person name="Kautmanova I."/>
            <person name="Kiss B."/>
            <person name="Kocsube S."/>
            <person name="Kotiranta H."/>
            <person name="LaButti K.M."/>
            <person name="Lechner B.E."/>
            <person name="Liimatainen K."/>
            <person name="Lipzen A."/>
            <person name="Lukacs Z."/>
            <person name="Mihaltcheva S."/>
            <person name="Morgado L.N."/>
            <person name="Niskanen T."/>
            <person name="Noordeloos M.E."/>
            <person name="Ohm R.A."/>
            <person name="Ortiz-Santana B."/>
            <person name="Ovrebo C."/>
            <person name="Racz N."/>
            <person name="Riley R."/>
            <person name="Savchenko A."/>
            <person name="Shiryaev A."/>
            <person name="Soop K."/>
            <person name="Spirin V."/>
            <person name="Szebenyi C."/>
            <person name="Tomsovsky M."/>
            <person name="Tulloss R.E."/>
            <person name="Uehling J."/>
            <person name="Grigoriev I.V."/>
            <person name="Vagvolgyi C."/>
            <person name="Papp T."/>
            <person name="Martin F.M."/>
            <person name="Miettinen O."/>
            <person name="Hibbett D.S."/>
            <person name="Nagy L.G."/>
        </authorList>
    </citation>
    <scope>NUCLEOTIDE SEQUENCE [LARGE SCALE GENOMIC DNA]</scope>
    <source>
        <strain evidence="2 3">CBS 962.96</strain>
    </source>
</reference>
<sequence>MTQRDGEYGWLNRARFVIEHGLVMRIAGQNKGDSKDLNVVSREVLLGQRDIIEVGRLQRRGNSDNWLWVRVEQNELPAMTGCSQQFANVLIPDFSPKRHMDDFKKEFGKELSEQGVDPELIGLQKRNFDESQNEVLWTPHPLLIPIYDPDFVRIAPSEPTGMDDAHRELDERESDCERSRGQEEGWGGFGSGFDGDKD</sequence>
<evidence type="ECO:0000313" key="2">
    <source>
        <dbReference type="EMBL" id="THU75416.1"/>
    </source>
</evidence>